<dbReference type="PROSITE" id="PS51421">
    <property type="entry name" value="RAS"/>
    <property type="match status" value="1"/>
</dbReference>
<dbReference type="GO" id="GO:0005886">
    <property type="term" value="C:plasma membrane"/>
    <property type="evidence" value="ECO:0007669"/>
    <property type="project" value="UniProtKB-SubCell"/>
</dbReference>
<dbReference type="AlphaFoldDB" id="A0A9P6AVG9"/>
<evidence type="ECO:0000313" key="5">
    <source>
        <dbReference type="Proteomes" id="UP000886523"/>
    </source>
</evidence>
<dbReference type="SMART" id="SM00173">
    <property type="entry name" value="RAS"/>
    <property type="match status" value="1"/>
</dbReference>
<evidence type="ECO:0000256" key="1">
    <source>
        <dbReference type="ARBA" id="ARBA00004342"/>
    </source>
</evidence>
<dbReference type="GO" id="GO:0005525">
    <property type="term" value="F:GTP binding"/>
    <property type="evidence" value="ECO:0007669"/>
    <property type="project" value="UniProtKB-KW"/>
</dbReference>
<evidence type="ECO:0000256" key="3">
    <source>
        <dbReference type="ARBA" id="ARBA00023134"/>
    </source>
</evidence>
<dbReference type="OrthoDB" id="5976022at2759"/>
<comment type="subcellular location">
    <subcellularLocation>
        <location evidence="1">Cell membrane</location>
        <topology evidence="1">Lipid-anchor</topology>
        <orientation evidence="1">Cytoplasmic side</orientation>
    </subcellularLocation>
</comment>
<keyword evidence="5" id="KW-1185">Reference proteome</keyword>
<dbReference type="InterPro" id="IPR001806">
    <property type="entry name" value="Small_GTPase"/>
</dbReference>
<dbReference type="PANTHER" id="PTHR24070">
    <property type="entry name" value="RAS, DI-RAS, AND RHEB FAMILY MEMBERS OF SMALL GTPASE SUPERFAMILY"/>
    <property type="match status" value="1"/>
</dbReference>
<sequence>MSFCVVGALGSEHGFFVQCTIDNEPTNIRLVDIYLPWEFEFDHLRDQKIREAQGFVLVYSVTSRQSFEEVPMFYRRVLRIKRYPDTPVLIVANKCDRKSEREVTPEQGRELASNLNCRFYETSAKYDVNVDASMFDILQHTKRYRPERRSSTRTNKDKRNSDCVVL</sequence>
<dbReference type="GO" id="GO:0003924">
    <property type="term" value="F:GTPase activity"/>
    <property type="evidence" value="ECO:0007669"/>
    <property type="project" value="InterPro"/>
</dbReference>
<keyword evidence="2" id="KW-0547">Nucleotide-binding</keyword>
<dbReference type="SMART" id="SM00175">
    <property type="entry name" value="RAB"/>
    <property type="match status" value="1"/>
</dbReference>
<protein>
    <submittedName>
        <fullName evidence="4">Uncharacterized protein</fullName>
    </submittedName>
</protein>
<evidence type="ECO:0000313" key="4">
    <source>
        <dbReference type="EMBL" id="KAF9512711.1"/>
    </source>
</evidence>
<dbReference type="PRINTS" id="PR00449">
    <property type="entry name" value="RASTRNSFRMNG"/>
</dbReference>
<dbReference type="InterPro" id="IPR020849">
    <property type="entry name" value="Small_GTPase_Ras-type"/>
</dbReference>
<dbReference type="Pfam" id="PF00071">
    <property type="entry name" value="Ras"/>
    <property type="match status" value="1"/>
</dbReference>
<evidence type="ECO:0000256" key="2">
    <source>
        <dbReference type="ARBA" id="ARBA00022741"/>
    </source>
</evidence>
<proteinExistence type="predicted"/>
<dbReference type="PROSITE" id="PS51419">
    <property type="entry name" value="RAB"/>
    <property type="match status" value="1"/>
</dbReference>
<dbReference type="InterPro" id="IPR027417">
    <property type="entry name" value="P-loop_NTPase"/>
</dbReference>
<gene>
    <name evidence="4" type="ORF">BS47DRAFT_1463262</name>
</gene>
<organism evidence="4 5">
    <name type="scientific">Hydnum rufescens UP504</name>
    <dbReference type="NCBI Taxonomy" id="1448309"/>
    <lineage>
        <taxon>Eukaryota</taxon>
        <taxon>Fungi</taxon>
        <taxon>Dikarya</taxon>
        <taxon>Basidiomycota</taxon>
        <taxon>Agaricomycotina</taxon>
        <taxon>Agaricomycetes</taxon>
        <taxon>Cantharellales</taxon>
        <taxon>Hydnaceae</taxon>
        <taxon>Hydnum</taxon>
    </lineage>
</organism>
<comment type="caution">
    <text evidence="4">The sequence shown here is derived from an EMBL/GenBank/DDBJ whole genome shotgun (WGS) entry which is preliminary data.</text>
</comment>
<dbReference type="EMBL" id="MU128983">
    <property type="protein sequence ID" value="KAF9512711.1"/>
    <property type="molecule type" value="Genomic_DNA"/>
</dbReference>
<dbReference type="Proteomes" id="UP000886523">
    <property type="component" value="Unassembled WGS sequence"/>
</dbReference>
<dbReference type="GO" id="GO:0007165">
    <property type="term" value="P:signal transduction"/>
    <property type="evidence" value="ECO:0007669"/>
    <property type="project" value="InterPro"/>
</dbReference>
<reference evidence="4" key="1">
    <citation type="journal article" date="2020" name="Nat. Commun.">
        <title>Large-scale genome sequencing of mycorrhizal fungi provides insights into the early evolution of symbiotic traits.</title>
        <authorList>
            <person name="Miyauchi S."/>
            <person name="Kiss E."/>
            <person name="Kuo A."/>
            <person name="Drula E."/>
            <person name="Kohler A."/>
            <person name="Sanchez-Garcia M."/>
            <person name="Morin E."/>
            <person name="Andreopoulos B."/>
            <person name="Barry K.W."/>
            <person name="Bonito G."/>
            <person name="Buee M."/>
            <person name="Carver A."/>
            <person name="Chen C."/>
            <person name="Cichocki N."/>
            <person name="Clum A."/>
            <person name="Culley D."/>
            <person name="Crous P.W."/>
            <person name="Fauchery L."/>
            <person name="Girlanda M."/>
            <person name="Hayes R.D."/>
            <person name="Keri Z."/>
            <person name="LaButti K."/>
            <person name="Lipzen A."/>
            <person name="Lombard V."/>
            <person name="Magnuson J."/>
            <person name="Maillard F."/>
            <person name="Murat C."/>
            <person name="Nolan M."/>
            <person name="Ohm R.A."/>
            <person name="Pangilinan J."/>
            <person name="Pereira M.F."/>
            <person name="Perotto S."/>
            <person name="Peter M."/>
            <person name="Pfister S."/>
            <person name="Riley R."/>
            <person name="Sitrit Y."/>
            <person name="Stielow J.B."/>
            <person name="Szollosi G."/>
            <person name="Zifcakova L."/>
            <person name="Stursova M."/>
            <person name="Spatafora J.W."/>
            <person name="Tedersoo L."/>
            <person name="Vaario L.M."/>
            <person name="Yamada A."/>
            <person name="Yan M."/>
            <person name="Wang P."/>
            <person name="Xu J."/>
            <person name="Bruns T."/>
            <person name="Baldrian P."/>
            <person name="Vilgalys R."/>
            <person name="Dunand C."/>
            <person name="Henrissat B."/>
            <person name="Grigoriev I.V."/>
            <person name="Hibbett D."/>
            <person name="Nagy L.G."/>
            <person name="Martin F.M."/>
        </authorList>
    </citation>
    <scope>NUCLEOTIDE SEQUENCE</scope>
    <source>
        <strain evidence="4">UP504</strain>
    </source>
</reference>
<accession>A0A9P6AVG9</accession>
<dbReference type="SUPFAM" id="SSF52540">
    <property type="entry name" value="P-loop containing nucleoside triphosphate hydrolases"/>
    <property type="match status" value="1"/>
</dbReference>
<name>A0A9P6AVG9_9AGAM</name>
<dbReference type="Gene3D" id="3.40.50.300">
    <property type="entry name" value="P-loop containing nucleotide triphosphate hydrolases"/>
    <property type="match status" value="1"/>
</dbReference>
<keyword evidence="3" id="KW-0342">GTP-binding</keyword>